<sequence>MDRSFITITSLIGILEHHLYQDYHYLRVKPINKDNQFPESKTAVRLFQLLNAVYQLAKNGAGADETKLDSDIVSVVDRLKKKAAISFPHALQQSHLFQQFGILRVQSPTGQNTPSGRIVTSHHRYMPPQSTLSQLNHIRSPSFPQTPNGSTNPQQLLSDRDNMDIKDKGKVGDKDIFLLYMNYSGKKSEYVLDQLQDDNFDLKVKVAFFEKEIKRKDEGNAQYRQEIITIQEECRQREQKKPNMQKKVKQEEDISKEKDKVIQRREKTIEEAVKKQNKTESEI</sequence>
<accession>A0A5J4UDS3</accession>
<gene>
    <name evidence="2" type="ORF">EZS28_035886</name>
</gene>
<proteinExistence type="predicted"/>
<dbReference type="AlphaFoldDB" id="A0A5J4UDS3"/>
<evidence type="ECO:0000256" key="1">
    <source>
        <dbReference type="SAM" id="MobiDB-lite"/>
    </source>
</evidence>
<reference evidence="2 3" key="1">
    <citation type="submission" date="2019-03" db="EMBL/GenBank/DDBJ databases">
        <title>Single cell metagenomics reveals metabolic interactions within the superorganism composed of flagellate Streblomastix strix and complex community of Bacteroidetes bacteria on its surface.</title>
        <authorList>
            <person name="Treitli S.C."/>
            <person name="Kolisko M."/>
            <person name="Husnik F."/>
            <person name="Keeling P."/>
            <person name="Hampl V."/>
        </authorList>
    </citation>
    <scope>NUCLEOTIDE SEQUENCE [LARGE SCALE GENOMIC DNA]</scope>
    <source>
        <strain evidence="2">ST1C</strain>
    </source>
</reference>
<evidence type="ECO:0000313" key="3">
    <source>
        <dbReference type="Proteomes" id="UP000324800"/>
    </source>
</evidence>
<feature type="compositionally biased region" description="Polar residues" evidence="1">
    <location>
        <begin position="128"/>
        <end position="157"/>
    </location>
</feature>
<dbReference type="EMBL" id="SNRW01017200">
    <property type="protein sequence ID" value="KAA6368587.1"/>
    <property type="molecule type" value="Genomic_DNA"/>
</dbReference>
<comment type="caution">
    <text evidence="2">The sequence shown here is derived from an EMBL/GenBank/DDBJ whole genome shotgun (WGS) entry which is preliminary data.</text>
</comment>
<organism evidence="2 3">
    <name type="scientific">Streblomastix strix</name>
    <dbReference type="NCBI Taxonomy" id="222440"/>
    <lineage>
        <taxon>Eukaryota</taxon>
        <taxon>Metamonada</taxon>
        <taxon>Preaxostyla</taxon>
        <taxon>Oxymonadida</taxon>
        <taxon>Streblomastigidae</taxon>
        <taxon>Streblomastix</taxon>
    </lineage>
</organism>
<feature type="non-terminal residue" evidence="2">
    <location>
        <position position="283"/>
    </location>
</feature>
<feature type="compositionally biased region" description="Basic and acidic residues" evidence="1">
    <location>
        <begin position="248"/>
        <end position="261"/>
    </location>
</feature>
<feature type="region of interest" description="Disordered" evidence="1">
    <location>
        <begin position="236"/>
        <end position="261"/>
    </location>
</feature>
<protein>
    <submittedName>
        <fullName evidence="2">Uncharacterized protein</fullName>
    </submittedName>
</protein>
<evidence type="ECO:0000313" key="2">
    <source>
        <dbReference type="EMBL" id="KAA6368587.1"/>
    </source>
</evidence>
<feature type="region of interest" description="Disordered" evidence="1">
    <location>
        <begin position="128"/>
        <end position="166"/>
    </location>
</feature>
<name>A0A5J4UDS3_9EUKA</name>
<dbReference type="Proteomes" id="UP000324800">
    <property type="component" value="Unassembled WGS sequence"/>
</dbReference>